<sequence>MPFLNRAIYHHLFQTTKLISLIVIVSELKEQPIYNADSWRESLKYCRDKDMELICLSEAKSQPQATKRLSELNNGNLQEVWIGMRQSSLTGEYYWVNEDPVKSTNWQNGEPSIETSHKCVLMGAKSDKDFSWRSEDCCKAFHPVCYTETEILESRDD</sequence>
<dbReference type="PROSITE" id="PS50041">
    <property type="entry name" value="C_TYPE_LECTIN_2"/>
    <property type="match status" value="1"/>
</dbReference>
<dbReference type="InterPro" id="IPR001304">
    <property type="entry name" value="C-type_lectin-like"/>
</dbReference>
<protein>
    <recommendedName>
        <fullName evidence="1">C-type lectin domain-containing protein</fullName>
    </recommendedName>
</protein>
<dbReference type="InterPro" id="IPR016187">
    <property type="entry name" value="CTDL_fold"/>
</dbReference>
<dbReference type="InterPro" id="IPR016186">
    <property type="entry name" value="C-type_lectin-like/link_sf"/>
</dbReference>
<evidence type="ECO:0000313" key="3">
    <source>
        <dbReference type="Proteomes" id="UP000265080"/>
    </source>
</evidence>
<dbReference type="STRING" id="161767.ENSAPEP00000028161"/>
<dbReference type="AlphaFoldDB" id="A0A3P8TU48"/>
<dbReference type="SMART" id="SM00034">
    <property type="entry name" value="CLECT"/>
    <property type="match status" value="1"/>
</dbReference>
<dbReference type="PANTHER" id="PTHR45784">
    <property type="entry name" value="C-TYPE LECTIN DOMAIN FAMILY 20 MEMBER A-RELATED"/>
    <property type="match status" value="1"/>
</dbReference>
<accession>A0A3P8TU48</accession>
<dbReference type="Proteomes" id="UP000265080">
    <property type="component" value="Chromosome 7"/>
</dbReference>
<evidence type="ECO:0000259" key="1">
    <source>
        <dbReference type="PROSITE" id="PS50041"/>
    </source>
</evidence>
<dbReference type="SUPFAM" id="SSF56436">
    <property type="entry name" value="C-type lectin-like"/>
    <property type="match status" value="1"/>
</dbReference>
<feature type="domain" description="C-type lectin" evidence="1">
    <location>
        <begin position="38"/>
        <end position="146"/>
    </location>
</feature>
<dbReference type="PANTHER" id="PTHR45784:SF3">
    <property type="entry name" value="C-TYPE LECTIN DOMAIN FAMILY 4 MEMBER K-LIKE-RELATED"/>
    <property type="match status" value="1"/>
</dbReference>
<reference evidence="2" key="3">
    <citation type="submission" date="2025-09" db="UniProtKB">
        <authorList>
            <consortium name="Ensembl"/>
        </authorList>
    </citation>
    <scope>IDENTIFICATION</scope>
</reference>
<evidence type="ECO:0000313" key="2">
    <source>
        <dbReference type="Ensembl" id="ENSAPEP00000028161.1"/>
    </source>
</evidence>
<reference evidence="2 3" key="1">
    <citation type="submission" date="2018-03" db="EMBL/GenBank/DDBJ databases">
        <title>Finding Nemo's genes: A chromosome-scale reference assembly of the genome of the orange clownfish Amphiprion percula.</title>
        <authorList>
            <person name="Lehmann R."/>
        </authorList>
    </citation>
    <scope>NUCLEOTIDE SEQUENCE</scope>
</reference>
<dbReference type="Ensembl" id="ENSAPET00000028909.1">
    <property type="protein sequence ID" value="ENSAPEP00000028161.1"/>
    <property type="gene ID" value="ENSAPEG00000019997.1"/>
</dbReference>
<dbReference type="GeneTree" id="ENSGT00940000174712"/>
<keyword evidence="3" id="KW-1185">Reference proteome</keyword>
<dbReference type="Pfam" id="PF00059">
    <property type="entry name" value="Lectin_C"/>
    <property type="match status" value="1"/>
</dbReference>
<organism evidence="2 3">
    <name type="scientific">Amphiprion percula</name>
    <name type="common">Orange clownfish</name>
    <name type="synonym">Lutjanus percula</name>
    <dbReference type="NCBI Taxonomy" id="161767"/>
    <lineage>
        <taxon>Eukaryota</taxon>
        <taxon>Metazoa</taxon>
        <taxon>Chordata</taxon>
        <taxon>Craniata</taxon>
        <taxon>Vertebrata</taxon>
        <taxon>Euteleostomi</taxon>
        <taxon>Actinopterygii</taxon>
        <taxon>Neopterygii</taxon>
        <taxon>Teleostei</taxon>
        <taxon>Neoteleostei</taxon>
        <taxon>Acanthomorphata</taxon>
        <taxon>Ovalentaria</taxon>
        <taxon>Pomacentridae</taxon>
        <taxon>Amphiprion</taxon>
    </lineage>
</organism>
<proteinExistence type="predicted"/>
<dbReference type="Gene3D" id="3.10.100.10">
    <property type="entry name" value="Mannose-Binding Protein A, subunit A"/>
    <property type="match status" value="1"/>
</dbReference>
<dbReference type="OMA" id="NCCEDAR"/>
<name>A0A3P8TU48_AMPPE</name>
<reference evidence="2" key="2">
    <citation type="submission" date="2025-08" db="UniProtKB">
        <authorList>
            <consortium name="Ensembl"/>
        </authorList>
    </citation>
    <scope>IDENTIFICATION</scope>
</reference>
<dbReference type="CDD" id="cd00037">
    <property type="entry name" value="CLECT"/>
    <property type="match status" value="1"/>
</dbReference>